<feature type="domain" description="C2H2-type" evidence="6">
    <location>
        <begin position="164"/>
        <end position="193"/>
    </location>
</feature>
<evidence type="ECO:0000256" key="5">
    <source>
        <dbReference type="PROSITE-ProRule" id="PRU00042"/>
    </source>
</evidence>
<feature type="domain" description="C2H2-type" evidence="6">
    <location>
        <begin position="86"/>
        <end position="109"/>
    </location>
</feature>
<evidence type="ECO:0000313" key="7">
    <source>
        <dbReference type="EMBL" id="TGO10076.1"/>
    </source>
</evidence>
<evidence type="ECO:0000256" key="2">
    <source>
        <dbReference type="ARBA" id="ARBA00022737"/>
    </source>
</evidence>
<keyword evidence="1" id="KW-0479">Metal-binding</keyword>
<dbReference type="Pfam" id="PF12171">
    <property type="entry name" value="zf-C2H2_jaz"/>
    <property type="match status" value="1"/>
</dbReference>
<feature type="domain" description="C2H2-type" evidence="6">
    <location>
        <begin position="138"/>
        <end position="161"/>
    </location>
</feature>
<name>A0A4Z1ECU7_9HELO</name>
<feature type="domain" description="C2H2-type" evidence="6">
    <location>
        <begin position="190"/>
        <end position="213"/>
    </location>
</feature>
<dbReference type="SUPFAM" id="SSF57667">
    <property type="entry name" value="beta-beta-alpha zinc fingers"/>
    <property type="match status" value="2"/>
</dbReference>
<evidence type="ECO:0000259" key="6">
    <source>
        <dbReference type="PROSITE" id="PS50157"/>
    </source>
</evidence>
<dbReference type="InterPro" id="IPR022755">
    <property type="entry name" value="Znf_C2H2_jaz"/>
</dbReference>
<keyword evidence="4" id="KW-0862">Zinc</keyword>
<dbReference type="GO" id="GO:0008270">
    <property type="term" value="F:zinc ion binding"/>
    <property type="evidence" value="ECO:0007669"/>
    <property type="project" value="UniProtKB-KW"/>
</dbReference>
<dbReference type="AlphaFoldDB" id="A0A4Z1ECU7"/>
<evidence type="ECO:0000256" key="4">
    <source>
        <dbReference type="ARBA" id="ARBA00022833"/>
    </source>
</evidence>
<reference evidence="7 8" key="1">
    <citation type="submission" date="2017-12" db="EMBL/GenBank/DDBJ databases">
        <title>Comparative genomics of Botrytis spp.</title>
        <authorList>
            <person name="Valero-Jimenez C.A."/>
            <person name="Tapia P."/>
            <person name="Veloso J."/>
            <person name="Silva-Moreno E."/>
            <person name="Staats M."/>
            <person name="Valdes J.H."/>
            <person name="Van Kan J.A.L."/>
        </authorList>
    </citation>
    <scope>NUCLEOTIDE SEQUENCE [LARGE SCALE GENOMIC DNA]</scope>
    <source>
        <strain evidence="7 8">Bt9001</strain>
    </source>
</reference>
<dbReference type="GO" id="GO:0005634">
    <property type="term" value="C:nucleus"/>
    <property type="evidence" value="ECO:0007669"/>
    <property type="project" value="TreeGrafter"/>
</dbReference>
<dbReference type="InterPro" id="IPR036236">
    <property type="entry name" value="Znf_C2H2_sf"/>
</dbReference>
<sequence length="613" mass="70196">MAPTCYTCKITFQVNSHMISHCQVTGHVQGWVCGHCDKPFQDEEARRQHVQAKHPQGKRPFPCSYCTESFRTEDARKKHIEAKHQFQCSHCKDAFNSADGLKQHNFIEHYFPCEFDDCDSVFSAEQLLNNHKENKHKFRCNKCNKDFQSQGPLDKHDTEFHRSFSCNSCGKDFKSEIALEQHINSSAHSQTCPKCSKSFPSYASLQQHTTTEHLWKCNQCQLTFDGRNHLVLHHTYEHLMLKCSICYAKFNHTAELHKHKSEQHSFQCEYCPVQPFATFTLLKEHESSSHNFKCSVERNSHSEQVHTHLCSQCGLRFDSLVLLNIHRLRHQVSCSSCQMKFDDEAAYESHDRDAHQLKCSECSKLFKNTRDFFKHAITHAPISEESAATPKVIGLNENLDCKYQLKCFKSGCRHHSSTLNAFRHHYHTCNMVRCDACDGFFDQQQDPQLQAHKAKVHTPRPCFGCVQCTQTFPTSDAAAAHYATEHAFICEACPGTFFINSATQERHFITCGNLSETSDSGESFQTSRTEFSPLMHRKGFLPAIRVPPSSAVPLVQFHEEPLSPAQPLIQIYEKPEIERINAAQELARKILAEANAYPHATYSCQRCSPLVEI</sequence>
<dbReference type="Pfam" id="PF13912">
    <property type="entry name" value="zf-C2H2_6"/>
    <property type="match status" value="1"/>
</dbReference>
<dbReference type="SMART" id="SM00355">
    <property type="entry name" value="ZnF_C2H2"/>
    <property type="match status" value="16"/>
</dbReference>
<organism evidence="7 8">
    <name type="scientific">Botrytis tulipae</name>
    <dbReference type="NCBI Taxonomy" id="87230"/>
    <lineage>
        <taxon>Eukaryota</taxon>
        <taxon>Fungi</taxon>
        <taxon>Dikarya</taxon>
        <taxon>Ascomycota</taxon>
        <taxon>Pezizomycotina</taxon>
        <taxon>Leotiomycetes</taxon>
        <taxon>Helotiales</taxon>
        <taxon>Sclerotiniaceae</taxon>
        <taxon>Botrytis</taxon>
    </lineage>
</organism>
<gene>
    <name evidence="7" type="ORF">BTUL_0145g00240</name>
</gene>
<keyword evidence="8" id="KW-1185">Reference proteome</keyword>
<accession>A0A4Z1ECU7</accession>
<evidence type="ECO:0000313" key="8">
    <source>
        <dbReference type="Proteomes" id="UP000297777"/>
    </source>
</evidence>
<protein>
    <recommendedName>
        <fullName evidence="6">C2H2-type domain-containing protein</fullName>
    </recommendedName>
</protein>
<keyword evidence="2" id="KW-0677">Repeat</keyword>
<dbReference type="InterPro" id="IPR013087">
    <property type="entry name" value="Znf_C2H2_type"/>
</dbReference>
<keyword evidence="3 5" id="KW-0863">Zinc-finger</keyword>
<feature type="domain" description="C2H2-type" evidence="6">
    <location>
        <begin position="241"/>
        <end position="269"/>
    </location>
</feature>
<evidence type="ECO:0000256" key="1">
    <source>
        <dbReference type="ARBA" id="ARBA00022723"/>
    </source>
</evidence>
<evidence type="ECO:0000256" key="3">
    <source>
        <dbReference type="ARBA" id="ARBA00022771"/>
    </source>
</evidence>
<dbReference type="PANTHER" id="PTHR24379:SF121">
    <property type="entry name" value="C2H2-TYPE DOMAIN-CONTAINING PROTEIN"/>
    <property type="match status" value="1"/>
</dbReference>
<dbReference type="Proteomes" id="UP000297777">
    <property type="component" value="Unassembled WGS sequence"/>
</dbReference>
<dbReference type="PROSITE" id="PS50157">
    <property type="entry name" value="ZINC_FINGER_C2H2_2"/>
    <property type="match status" value="6"/>
</dbReference>
<proteinExistence type="predicted"/>
<comment type="caution">
    <text evidence="7">The sequence shown here is derived from an EMBL/GenBank/DDBJ whole genome shotgun (WGS) entry which is preliminary data.</text>
</comment>
<feature type="domain" description="C2H2-type" evidence="6">
    <location>
        <begin position="357"/>
        <end position="384"/>
    </location>
</feature>
<dbReference type="GO" id="GO:0000977">
    <property type="term" value="F:RNA polymerase II transcription regulatory region sequence-specific DNA binding"/>
    <property type="evidence" value="ECO:0007669"/>
    <property type="project" value="TreeGrafter"/>
</dbReference>
<dbReference type="Gene3D" id="3.30.160.60">
    <property type="entry name" value="Classic Zinc Finger"/>
    <property type="match status" value="3"/>
</dbReference>
<dbReference type="GO" id="GO:0000981">
    <property type="term" value="F:DNA-binding transcription factor activity, RNA polymerase II-specific"/>
    <property type="evidence" value="ECO:0007669"/>
    <property type="project" value="TreeGrafter"/>
</dbReference>
<dbReference type="PROSITE" id="PS00028">
    <property type="entry name" value="ZINC_FINGER_C2H2_1"/>
    <property type="match status" value="10"/>
</dbReference>
<dbReference type="Pfam" id="PF00096">
    <property type="entry name" value="zf-C2H2"/>
    <property type="match status" value="1"/>
</dbReference>
<dbReference type="OrthoDB" id="6105938at2759"/>
<dbReference type="PANTHER" id="PTHR24379">
    <property type="entry name" value="KRAB AND ZINC FINGER DOMAIN-CONTAINING"/>
    <property type="match status" value="1"/>
</dbReference>
<dbReference type="EMBL" id="PQXH01000145">
    <property type="protein sequence ID" value="TGO10076.1"/>
    <property type="molecule type" value="Genomic_DNA"/>
</dbReference>